<keyword evidence="1" id="KW-0479">Metal-binding</keyword>
<gene>
    <name evidence="3" type="ORF">CYMTET_15096</name>
</gene>
<name>A0AAE0L9P0_9CHLO</name>
<dbReference type="SUPFAM" id="SSF57756">
    <property type="entry name" value="Retrovirus zinc finger-like domains"/>
    <property type="match status" value="1"/>
</dbReference>
<proteinExistence type="predicted"/>
<comment type="caution">
    <text evidence="3">The sequence shown here is derived from an EMBL/GenBank/DDBJ whole genome shotgun (WGS) entry which is preliminary data.</text>
</comment>
<organism evidence="3 4">
    <name type="scientific">Cymbomonas tetramitiformis</name>
    <dbReference type="NCBI Taxonomy" id="36881"/>
    <lineage>
        <taxon>Eukaryota</taxon>
        <taxon>Viridiplantae</taxon>
        <taxon>Chlorophyta</taxon>
        <taxon>Pyramimonadophyceae</taxon>
        <taxon>Pyramimonadales</taxon>
        <taxon>Pyramimonadaceae</taxon>
        <taxon>Cymbomonas</taxon>
    </lineage>
</organism>
<dbReference type="GO" id="GO:0003676">
    <property type="term" value="F:nucleic acid binding"/>
    <property type="evidence" value="ECO:0007669"/>
    <property type="project" value="InterPro"/>
</dbReference>
<dbReference type="AlphaFoldDB" id="A0AAE0L9P0"/>
<dbReference type="Proteomes" id="UP001190700">
    <property type="component" value="Unassembled WGS sequence"/>
</dbReference>
<keyword evidence="4" id="KW-1185">Reference proteome</keyword>
<dbReference type="PROSITE" id="PS50158">
    <property type="entry name" value="ZF_CCHC"/>
    <property type="match status" value="1"/>
</dbReference>
<dbReference type="EMBL" id="LGRX02006352">
    <property type="protein sequence ID" value="KAK3276860.1"/>
    <property type="molecule type" value="Genomic_DNA"/>
</dbReference>
<sequence length="175" mass="19487">MLCVNDEVRKEFSSGLHMPGALLRLVRDSARRFNDNKRKALTATRHLPSAQQDGGCLGESADNHIRSPLPPQCCTRTLCWLGLAKDPIKTVAGWKAQYPLDLHFPDFPSLAEAHAHKLYGPLLKLPPAAPKRKGRSKLQKRKEGVLERFGGKKRTFTCSKCKRAGHRASKCPLIV</sequence>
<dbReference type="InterPro" id="IPR036875">
    <property type="entry name" value="Znf_CCHC_sf"/>
</dbReference>
<reference evidence="3 4" key="1">
    <citation type="journal article" date="2015" name="Genome Biol. Evol.">
        <title>Comparative Genomics of a Bacterivorous Green Alga Reveals Evolutionary Causalities and Consequences of Phago-Mixotrophic Mode of Nutrition.</title>
        <authorList>
            <person name="Burns J.A."/>
            <person name="Paasch A."/>
            <person name="Narechania A."/>
            <person name="Kim E."/>
        </authorList>
    </citation>
    <scope>NUCLEOTIDE SEQUENCE [LARGE SCALE GENOMIC DNA]</scope>
    <source>
        <strain evidence="3 4">PLY_AMNH</strain>
    </source>
</reference>
<dbReference type="GO" id="GO:0008270">
    <property type="term" value="F:zinc ion binding"/>
    <property type="evidence" value="ECO:0007669"/>
    <property type="project" value="UniProtKB-KW"/>
</dbReference>
<keyword evidence="1" id="KW-0863">Zinc-finger</keyword>
<evidence type="ECO:0000256" key="1">
    <source>
        <dbReference type="PROSITE-ProRule" id="PRU00047"/>
    </source>
</evidence>
<feature type="domain" description="CCHC-type" evidence="2">
    <location>
        <begin position="158"/>
        <end position="172"/>
    </location>
</feature>
<evidence type="ECO:0000259" key="2">
    <source>
        <dbReference type="PROSITE" id="PS50158"/>
    </source>
</evidence>
<evidence type="ECO:0000313" key="3">
    <source>
        <dbReference type="EMBL" id="KAK3276860.1"/>
    </source>
</evidence>
<dbReference type="InterPro" id="IPR001878">
    <property type="entry name" value="Znf_CCHC"/>
</dbReference>
<evidence type="ECO:0000313" key="4">
    <source>
        <dbReference type="Proteomes" id="UP001190700"/>
    </source>
</evidence>
<keyword evidence="1" id="KW-0862">Zinc</keyword>
<protein>
    <recommendedName>
        <fullName evidence="2">CCHC-type domain-containing protein</fullName>
    </recommendedName>
</protein>
<accession>A0AAE0L9P0</accession>